<dbReference type="Gene3D" id="3.30.70.1490">
    <property type="entry name" value="Cysteine protease Prp"/>
    <property type="match status" value="1"/>
</dbReference>
<dbReference type="SUPFAM" id="SSF118010">
    <property type="entry name" value="TM1457-like"/>
    <property type="match status" value="1"/>
</dbReference>
<dbReference type="OrthoDB" id="48998at2"/>
<evidence type="ECO:0000256" key="6">
    <source>
        <dbReference type="ARBA" id="ARBA00044538"/>
    </source>
</evidence>
<proteinExistence type="inferred from homology"/>
<protein>
    <recommendedName>
        <fullName evidence="6">Ribosomal processing cysteine protease Prp</fullName>
    </recommendedName>
</protein>
<evidence type="ECO:0000313" key="7">
    <source>
        <dbReference type="EMBL" id="AQP54402.1"/>
    </source>
</evidence>
<evidence type="ECO:0000256" key="3">
    <source>
        <dbReference type="ARBA" id="ARBA00022801"/>
    </source>
</evidence>
<keyword evidence="8" id="KW-1185">Reference proteome</keyword>
<evidence type="ECO:0000313" key="8">
    <source>
        <dbReference type="Proteomes" id="UP000188246"/>
    </source>
</evidence>
<keyword evidence="2" id="KW-0645">Protease</keyword>
<dbReference type="AlphaFoldDB" id="A0A1Q2D7T1"/>
<dbReference type="Proteomes" id="UP000188246">
    <property type="component" value="Chromosome"/>
</dbReference>
<dbReference type="GO" id="GO:0008234">
    <property type="term" value="F:cysteine-type peptidase activity"/>
    <property type="evidence" value="ECO:0007669"/>
    <property type="project" value="UniProtKB-KW"/>
</dbReference>
<dbReference type="InterPro" id="IPR036764">
    <property type="entry name" value="Peptidase_Prp_sf"/>
</dbReference>
<dbReference type="PANTHER" id="PTHR39178">
    <property type="entry name" value="HYPOTHETICAL RIBOSOME-ASSOCIATED PROTEIN"/>
    <property type="match status" value="1"/>
</dbReference>
<sequence>MIDVAFTHNKQHQIVAFEMSGHAGSGPCGYDIVCAACSALSINTVNSISQLANFDLIVEVDDGYLFATLPEDITKEQLKISQILLSSLLIGLDEIEKEYSQFIQVTKN</sequence>
<evidence type="ECO:0000256" key="5">
    <source>
        <dbReference type="ARBA" id="ARBA00044503"/>
    </source>
</evidence>
<accession>A0A1Q2D7T1</accession>
<keyword evidence="4" id="KW-0788">Thiol protease</keyword>
<dbReference type="InterPro" id="IPR007422">
    <property type="entry name" value="Peptidase_Prp"/>
</dbReference>
<keyword evidence="3" id="KW-0378">Hydrolase</keyword>
<dbReference type="GO" id="GO:0006508">
    <property type="term" value="P:proteolysis"/>
    <property type="evidence" value="ECO:0007669"/>
    <property type="project" value="UniProtKB-KW"/>
</dbReference>
<gene>
    <name evidence="7" type="ORF">BW732_09295</name>
</gene>
<evidence type="ECO:0000256" key="2">
    <source>
        <dbReference type="ARBA" id="ARBA00022670"/>
    </source>
</evidence>
<dbReference type="PANTHER" id="PTHR39178:SF1">
    <property type="entry name" value="RIBOSOMAL-PROCESSING CYSTEINE PROTEASE PRP"/>
    <property type="match status" value="1"/>
</dbReference>
<dbReference type="KEGG" id="vpi:BW732_09295"/>
<organism evidence="7 8">
    <name type="scientific">Vagococcus penaei</name>
    <dbReference type="NCBI Taxonomy" id="633807"/>
    <lineage>
        <taxon>Bacteria</taxon>
        <taxon>Bacillati</taxon>
        <taxon>Bacillota</taxon>
        <taxon>Bacilli</taxon>
        <taxon>Lactobacillales</taxon>
        <taxon>Enterococcaceae</taxon>
        <taxon>Vagococcus</taxon>
    </lineage>
</organism>
<dbReference type="RefSeq" id="WP_077276480.1">
    <property type="nucleotide sequence ID" value="NZ_CP019609.1"/>
</dbReference>
<comment type="similarity">
    <text evidence="5">Belongs to the Prp family.</text>
</comment>
<dbReference type="GO" id="GO:0042254">
    <property type="term" value="P:ribosome biogenesis"/>
    <property type="evidence" value="ECO:0007669"/>
    <property type="project" value="UniProtKB-KW"/>
</dbReference>
<keyword evidence="1" id="KW-0690">Ribosome biogenesis</keyword>
<dbReference type="CDD" id="cd16332">
    <property type="entry name" value="Prp-like"/>
    <property type="match status" value="1"/>
</dbReference>
<dbReference type="STRING" id="633807.BW732_09295"/>
<dbReference type="EMBL" id="CP019609">
    <property type="protein sequence ID" value="AQP54402.1"/>
    <property type="molecule type" value="Genomic_DNA"/>
</dbReference>
<reference evidence="7 8" key="1">
    <citation type="journal article" date="2010" name="Int. J. Syst. Evol. Microbiol.">
        <title>Vagococcus penaei sp. nov., isolated from spoilage microbiota of cooked shrimp (Penaeus vannamei).</title>
        <authorList>
            <person name="Jaffres E."/>
            <person name="Prevost H."/>
            <person name="Rossero A."/>
            <person name="Joffraud J.J."/>
            <person name="Dousset X."/>
        </authorList>
    </citation>
    <scope>NUCLEOTIDE SEQUENCE [LARGE SCALE GENOMIC DNA]</scope>
    <source>
        <strain evidence="7 8">CD276</strain>
    </source>
</reference>
<evidence type="ECO:0000256" key="4">
    <source>
        <dbReference type="ARBA" id="ARBA00022807"/>
    </source>
</evidence>
<evidence type="ECO:0000256" key="1">
    <source>
        <dbReference type="ARBA" id="ARBA00022517"/>
    </source>
</evidence>
<name>A0A1Q2D7T1_9ENTE</name>
<dbReference type="Pfam" id="PF04327">
    <property type="entry name" value="Peptidase_Prp"/>
    <property type="match status" value="1"/>
</dbReference>